<evidence type="ECO:0000256" key="1">
    <source>
        <dbReference type="ARBA" id="ARBA00023015"/>
    </source>
</evidence>
<dbReference type="InterPro" id="IPR000524">
    <property type="entry name" value="Tscrpt_reg_HTH_GntR"/>
</dbReference>
<dbReference type="GO" id="GO:0003677">
    <property type="term" value="F:DNA binding"/>
    <property type="evidence" value="ECO:0007669"/>
    <property type="project" value="UniProtKB-KW"/>
</dbReference>
<evidence type="ECO:0000259" key="4">
    <source>
        <dbReference type="PROSITE" id="PS50949"/>
    </source>
</evidence>
<dbReference type="InterPro" id="IPR036390">
    <property type="entry name" value="WH_DNA-bd_sf"/>
</dbReference>
<proteinExistence type="predicted"/>
<dbReference type="SUPFAM" id="SSF46785">
    <property type="entry name" value="Winged helix' DNA-binding domain"/>
    <property type="match status" value="1"/>
</dbReference>
<dbReference type="PANTHER" id="PTHR38445">
    <property type="entry name" value="HTH-TYPE TRANSCRIPTIONAL REPRESSOR YTRA"/>
    <property type="match status" value="1"/>
</dbReference>
<dbReference type="RefSeq" id="WP_353948894.1">
    <property type="nucleotide sequence ID" value="NZ_CP159510.1"/>
</dbReference>
<dbReference type="EMBL" id="CP159510">
    <property type="protein sequence ID" value="XCJ17786.1"/>
    <property type="molecule type" value="Genomic_DNA"/>
</dbReference>
<dbReference type="GO" id="GO:0003700">
    <property type="term" value="F:DNA-binding transcription factor activity"/>
    <property type="evidence" value="ECO:0007669"/>
    <property type="project" value="InterPro"/>
</dbReference>
<keyword evidence="3" id="KW-0804">Transcription</keyword>
<evidence type="ECO:0000256" key="3">
    <source>
        <dbReference type="ARBA" id="ARBA00023163"/>
    </source>
</evidence>
<dbReference type="Gene3D" id="1.10.10.10">
    <property type="entry name" value="Winged helix-like DNA-binding domain superfamily/Winged helix DNA-binding domain"/>
    <property type="match status" value="1"/>
</dbReference>
<name>A0AAU8IHI9_9BACL</name>
<feature type="domain" description="HTH gntR-type" evidence="4">
    <location>
        <begin position="9"/>
        <end position="77"/>
    </location>
</feature>
<accession>A0AAU8IHI9</accession>
<dbReference type="PANTHER" id="PTHR38445:SF6">
    <property type="entry name" value="GNTR-FAMILY TRANSCRIPTIONAL REGULATOR"/>
    <property type="match status" value="1"/>
</dbReference>
<keyword evidence="2" id="KW-0238">DNA-binding</keyword>
<dbReference type="SMART" id="SM00345">
    <property type="entry name" value="HTH_GNTR"/>
    <property type="match status" value="1"/>
</dbReference>
<reference evidence="5" key="1">
    <citation type="submission" date="2024-06" db="EMBL/GenBank/DDBJ databases">
        <authorList>
            <person name="Fan A."/>
            <person name="Zhang F.Y."/>
            <person name="Zhang L."/>
        </authorList>
    </citation>
    <scope>NUCLEOTIDE SEQUENCE</scope>
    <source>
        <strain evidence="5">Y61</strain>
    </source>
</reference>
<protein>
    <submittedName>
        <fullName evidence="5">GntR family transcriptional regulator</fullName>
    </submittedName>
</protein>
<organism evidence="5">
    <name type="scientific">Sporolactobacillus sp. Y61</name>
    <dbReference type="NCBI Taxonomy" id="3160863"/>
    <lineage>
        <taxon>Bacteria</taxon>
        <taxon>Bacillati</taxon>
        <taxon>Bacillota</taxon>
        <taxon>Bacilli</taxon>
        <taxon>Bacillales</taxon>
        <taxon>Sporolactobacillaceae</taxon>
        <taxon>Sporolactobacillus</taxon>
    </lineage>
</organism>
<dbReference type="PROSITE" id="PS50949">
    <property type="entry name" value="HTH_GNTR"/>
    <property type="match status" value="1"/>
</dbReference>
<keyword evidence="1" id="KW-0805">Transcription regulation</keyword>
<gene>
    <name evidence="5" type="ORF">ABNN70_04705</name>
</gene>
<sequence length="125" mass="14479">MAEPFNPAVPIYLQLCERIENQIIRGEIGIGGRLPSVREMAIDSGVNPNTVQRTYRELEDMGIVEKRRGQGTFVTEDQEVLRQMRDDLKVKSISRFVREMKDMGCTESEMLEGLRHYFAEKEEKL</sequence>
<dbReference type="InterPro" id="IPR036388">
    <property type="entry name" value="WH-like_DNA-bd_sf"/>
</dbReference>
<dbReference type="AlphaFoldDB" id="A0AAU8IHI9"/>
<dbReference type="Pfam" id="PF00392">
    <property type="entry name" value="GntR"/>
    <property type="match status" value="1"/>
</dbReference>
<evidence type="ECO:0000313" key="5">
    <source>
        <dbReference type="EMBL" id="XCJ17786.1"/>
    </source>
</evidence>
<dbReference type="CDD" id="cd07377">
    <property type="entry name" value="WHTH_GntR"/>
    <property type="match status" value="1"/>
</dbReference>
<evidence type="ECO:0000256" key="2">
    <source>
        <dbReference type="ARBA" id="ARBA00023125"/>
    </source>
</evidence>